<reference evidence="1" key="1">
    <citation type="journal article" date="2022" name="Int. J. Mol. Sci.">
        <title>Draft Genome of Tanacetum Coccineum: Genomic Comparison of Closely Related Tanacetum-Family Plants.</title>
        <authorList>
            <person name="Yamashiro T."/>
            <person name="Shiraishi A."/>
            <person name="Nakayama K."/>
            <person name="Satake H."/>
        </authorList>
    </citation>
    <scope>NUCLEOTIDE SEQUENCE</scope>
</reference>
<dbReference type="Proteomes" id="UP001151760">
    <property type="component" value="Unassembled WGS sequence"/>
</dbReference>
<name>A0ABQ4XVP1_9ASTR</name>
<evidence type="ECO:0000313" key="2">
    <source>
        <dbReference type="Proteomes" id="UP001151760"/>
    </source>
</evidence>
<reference evidence="1" key="2">
    <citation type="submission" date="2022-01" db="EMBL/GenBank/DDBJ databases">
        <authorList>
            <person name="Yamashiro T."/>
            <person name="Shiraishi A."/>
            <person name="Satake H."/>
            <person name="Nakayama K."/>
        </authorList>
    </citation>
    <scope>NUCLEOTIDE SEQUENCE</scope>
</reference>
<proteinExistence type="predicted"/>
<evidence type="ECO:0000313" key="1">
    <source>
        <dbReference type="EMBL" id="GJS69508.1"/>
    </source>
</evidence>
<protein>
    <submittedName>
        <fullName evidence="1">Uncharacterized protein</fullName>
    </submittedName>
</protein>
<sequence>MRRDISSVSDSHILIRGAGFACSEHDRVGIALVREWDLSGGELFCGLVGVKTGFSGEEGRTWGVDYWEMTLADVRGRIVDGYLVRHRICVSHGDDHKSEMCSQLVGEREWRYTSREIIGGSICIGLKRGERFYGVTTFCETERYITVSWICVSMKLSRGRCDNERHIERDVVYRLEMTRFTYVAGTGERQDWRTRDCVDSQAVSGNAEREEELDKSGFVRGAAGESRFYSFMGGCAIDVSDLGVGGVLDGSGEEWIVWGCTCGGVRYSSIVEVRGVRVDILFGCYVMGFGLMSTDEE</sequence>
<dbReference type="EMBL" id="BQNB010009866">
    <property type="protein sequence ID" value="GJS69508.1"/>
    <property type="molecule type" value="Genomic_DNA"/>
</dbReference>
<comment type="caution">
    <text evidence="1">The sequence shown here is derived from an EMBL/GenBank/DDBJ whole genome shotgun (WGS) entry which is preliminary data.</text>
</comment>
<keyword evidence="2" id="KW-1185">Reference proteome</keyword>
<accession>A0ABQ4XVP1</accession>
<organism evidence="1 2">
    <name type="scientific">Tanacetum coccineum</name>
    <dbReference type="NCBI Taxonomy" id="301880"/>
    <lineage>
        <taxon>Eukaryota</taxon>
        <taxon>Viridiplantae</taxon>
        <taxon>Streptophyta</taxon>
        <taxon>Embryophyta</taxon>
        <taxon>Tracheophyta</taxon>
        <taxon>Spermatophyta</taxon>
        <taxon>Magnoliopsida</taxon>
        <taxon>eudicotyledons</taxon>
        <taxon>Gunneridae</taxon>
        <taxon>Pentapetalae</taxon>
        <taxon>asterids</taxon>
        <taxon>campanulids</taxon>
        <taxon>Asterales</taxon>
        <taxon>Asteraceae</taxon>
        <taxon>Asteroideae</taxon>
        <taxon>Anthemideae</taxon>
        <taxon>Anthemidinae</taxon>
        <taxon>Tanacetum</taxon>
    </lineage>
</organism>
<gene>
    <name evidence="1" type="ORF">Tco_0702349</name>
</gene>